<organism evidence="1 2">
    <name type="scientific">Wandonia haliotis</name>
    <dbReference type="NCBI Taxonomy" id="574963"/>
    <lineage>
        <taxon>Bacteria</taxon>
        <taxon>Pseudomonadati</taxon>
        <taxon>Bacteroidota</taxon>
        <taxon>Flavobacteriia</taxon>
        <taxon>Flavobacteriales</taxon>
        <taxon>Crocinitomicaceae</taxon>
        <taxon>Wandonia</taxon>
    </lineage>
</organism>
<dbReference type="EMBL" id="BAAAFH010000007">
    <property type="protein sequence ID" value="GAA0875050.1"/>
    <property type="molecule type" value="Genomic_DNA"/>
</dbReference>
<gene>
    <name evidence="1" type="ORF">GCM10009118_14580</name>
</gene>
<dbReference type="Gene3D" id="1.25.40.70">
    <property type="entry name" value="Phosphatidylinositol 3-kinase, accessory domain (PIK)"/>
    <property type="match status" value="1"/>
</dbReference>
<dbReference type="SUPFAM" id="SSF48371">
    <property type="entry name" value="ARM repeat"/>
    <property type="match status" value="1"/>
</dbReference>
<evidence type="ECO:0000313" key="1">
    <source>
        <dbReference type="EMBL" id="GAA0875050.1"/>
    </source>
</evidence>
<dbReference type="InterPro" id="IPR016024">
    <property type="entry name" value="ARM-type_fold"/>
</dbReference>
<sequence length="119" mass="13623">MTNPNTFATREEIKKLFLLEAIEHGKAIANGDHKQANKLNKRLQSIYDKTRKQNWQNIFGELISHDDENVRLWAATFSLKSTPDLAEKTLQELSGLTSITGLTAQTTLRLWKEDKLDLL</sequence>
<dbReference type="RefSeq" id="WP_343786096.1">
    <property type="nucleotide sequence ID" value="NZ_BAAAFH010000007.1"/>
</dbReference>
<name>A0ABN1MQA6_9FLAO</name>
<keyword evidence="2" id="KW-1185">Reference proteome</keyword>
<dbReference type="InterPro" id="IPR042236">
    <property type="entry name" value="PI3K_accessory_sf"/>
</dbReference>
<dbReference type="Proteomes" id="UP001501126">
    <property type="component" value="Unassembled WGS sequence"/>
</dbReference>
<comment type="caution">
    <text evidence="1">The sequence shown here is derived from an EMBL/GenBank/DDBJ whole genome shotgun (WGS) entry which is preliminary data.</text>
</comment>
<accession>A0ABN1MQA6</accession>
<evidence type="ECO:0008006" key="3">
    <source>
        <dbReference type="Google" id="ProtNLM"/>
    </source>
</evidence>
<proteinExistence type="predicted"/>
<reference evidence="1 2" key="1">
    <citation type="journal article" date="2019" name="Int. J. Syst. Evol. Microbiol.">
        <title>The Global Catalogue of Microorganisms (GCM) 10K type strain sequencing project: providing services to taxonomists for standard genome sequencing and annotation.</title>
        <authorList>
            <consortium name="The Broad Institute Genomics Platform"/>
            <consortium name="The Broad Institute Genome Sequencing Center for Infectious Disease"/>
            <person name="Wu L."/>
            <person name="Ma J."/>
        </authorList>
    </citation>
    <scope>NUCLEOTIDE SEQUENCE [LARGE SCALE GENOMIC DNA]</scope>
    <source>
        <strain evidence="1 2">JCM 16083</strain>
    </source>
</reference>
<protein>
    <recommendedName>
        <fullName evidence="3">DUF2019 domain-containing protein</fullName>
    </recommendedName>
</protein>
<evidence type="ECO:0000313" key="2">
    <source>
        <dbReference type="Proteomes" id="UP001501126"/>
    </source>
</evidence>